<keyword evidence="1" id="KW-0472">Membrane</keyword>
<organism evidence="2 3">
    <name type="scientific">Methylosinus trichosporium (strain ATCC 35070 / NCIMB 11131 / UNIQEM 75 / OB3b)</name>
    <dbReference type="NCBI Taxonomy" id="595536"/>
    <lineage>
        <taxon>Bacteria</taxon>
        <taxon>Pseudomonadati</taxon>
        <taxon>Pseudomonadota</taxon>
        <taxon>Alphaproteobacteria</taxon>
        <taxon>Hyphomicrobiales</taxon>
        <taxon>Methylocystaceae</taxon>
        <taxon>Methylosinus</taxon>
    </lineage>
</organism>
<evidence type="ECO:0008006" key="4">
    <source>
        <dbReference type="Google" id="ProtNLM"/>
    </source>
</evidence>
<keyword evidence="1" id="KW-1133">Transmembrane helix</keyword>
<keyword evidence="1" id="KW-0812">Transmembrane</keyword>
<dbReference type="Pfam" id="PF14023">
    <property type="entry name" value="Bestrophin-like"/>
    <property type="match status" value="1"/>
</dbReference>
<name>A0A2D2D4G8_METT3</name>
<dbReference type="RefSeq" id="WP_003609498.1">
    <property type="nucleotide sequence ID" value="NZ_ADVE02000001.1"/>
</dbReference>
<feature type="transmembrane region" description="Helical" evidence="1">
    <location>
        <begin position="41"/>
        <end position="60"/>
    </location>
</feature>
<protein>
    <recommendedName>
        <fullName evidence="4">DUF4239 domain-containing protein</fullName>
    </recommendedName>
</protein>
<dbReference type="EMBL" id="CP023737">
    <property type="protein sequence ID" value="ATQ69910.1"/>
    <property type="molecule type" value="Genomic_DNA"/>
</dbReference>
<dbReference type="AlphaFoldDB" id="A0A2D2D4G8"/>
<proteinExistence type="predicted"/>
<reference evidence="3" key="1">
    <citation type="submission" date="2017-10" db="EMBL/GenBank/DDBJ databases">
        <title>Completed PacBio SMRT sequence of Methylosinus trichosporium OB3b reveals presence of a third large plasmid.</title>
        <authorList>
            <person name="Charles T.C."/>
            <person name="Lynch M.D.J."/>
            <person name="Heil J.R."/>
            <person name="Cheng J."/>
        </authorList>
    </citation>
    <scope>NUCLEOTIDE SEQUENCE [LARGE SCALE GENOMIC DNA]</scope>
    <source>
        <strain evidence="3">OB3b</strain>
    </source>
</reference>
<dbReference type="Proteomes" id="UP000230709">
    <property type="component" value="Chromosome"/>
</dbReference>
<evidence type="ECO:0000313" key="2">
    <source>
        <dbReference type="EMBL" id="ATQ69910.1"/>
    </source>
</evidence>
<sequence length="253" mass="26433">MTPLSAGLLAFFATGGGTLLGLCIASRLPEHHLAEQTSRAVSVGMAVVGSLTALVLGLLVSNASNAFNTQSGEIETIAVNILKLDRQLRAYGALAEPIRVELAGYARAKVQELSNPGDGPSMGLETLHRLEAVSGAVLGLSPGSERERAIHARVVSLTDQIEDTRWLLAERTAAMVVPTSVLIMLIGWLALLFASFGMFAPRNATAMTFLMLSAAAIAGCIFIILALGSPGGGGFVDPSVEPIIRVVAQMQIE</sequence>
<feature type="transmembrane region" description="Helical" evidence="1">
    <location>
        <begin position="175"/>
        <end position="200"/>
    </location>
</feature>
<keyword evidence="3" id="KW-1185">Reference proteome</keyword>
<dbReference type="KEGG" id="mtw:CQW49_19990"/>
<evidence type="ECO:0000256" key="1">
    <source>
        <dbReference type="SAM" id="Phobius"/>
    </source>
</evidence>
<accession>A0A2D2D4G8</accession>
<feature type="transmembrane region" description="Helical" evidence="1">
    <location>
        <begin position="206"/>
        <end position="227"/>
    </location>
</feature>
<dbReference type="InterPro" id="IPR025333">
    <property type="entry name" value="DUF4239"/>
</dbReference>
<gene>
    <name evidence="2" type="ORF">CQW49_19990</name>
</gene>
<evidence type="ECO:0000313" key="3">
    <source>
        <dbReference type="Proteomes" id="UP000230709"/>
    </source>
</evidence>